<evidence type="ECO:0000313" key="1">
    <source>
        <dbReference type="EMBL" id="SHG25323.1"/>
    </source>
</evidence>
<organism evidence="1 2">
    <name type="scientific">Flagellimonas flava</name>
    <dbReference type="NCBI Taxonomy" id="570519"/>
    <lineage>
        <taxon>Bacteria</taxon>
        <taxon>Pseudomonadati</taxon>
        <taxon>Bacteroidota</taxon>
        <taxon>Flavobacteriia</taxon>
        <taxon>Flavobacteriales</taxon>
        <taxon>Flavobacteriaceae</taxon>
        <taxon>Flagellimonas</taxon>
    </lineage>
</organism>
<dbReference type="EMBL" id="FQWL01000001">
    <property type="protein sequence ID" value="SHG25323.1"/>
    <property type="molecule type" value="Genomic_DNA"/>
</dbReference>
<dbReference type="Proteomes" id="UP000184532">
    <property type="component" value="Unassembled WGS sequence"/>
</dbReference>
<dbReference type="RefSeq" id="WP_073176385.1">
    <property type="nucleotide sequence ID" value="NZ_FQWL01000001.1"/>
</dbReference>
<proteinExistence type="predicted"/>
<accession>A0A1M5IC18</accession>
<protein>
    <submittedName>
        <fullName evidence="1">Uncharacterized protein</fullName>
    </submittedName>
</protein>
<dbReference type="AlphaFoldDB" id="A0A1M5IC18"/>
<dbReference type="STRING" id="570519.SAMN04488116_0576"/>
<gene>
    <name evidence="1" type="ORF">SAMN04488116_0576</name>
</gene>
<dbReference type="OrthoDB" id="1418731at2"/>
<keyword evidence="2" id="KW-1185">Reference proteome</keyword>
<name>A0A1M5IC18_9FLAO</name>
<reference evidence="2" key="1">
    <citation type="submission" date="2016-11" db="EMBL/GenBank/DDBJ databases">
        <authorList>
            <person name="Varghese N."/>
            <person name="Submissions S."/>
        </authorList>
    </citation>
    <scope>NUCLEOTIDE SEQUENCE [LARGE SCALE GENOMIC DNA]</scope>
    <source>
        <strain evidence="2">DSM 22638</strain>
    </source>
</reference>
<sequence length="218" mass="25146">MPYQKRTNTNFPLDGIQTFVTADGLHKFIKQLEKDFFAEVSVTCRYHTEKERTDLVLDIYCNFGLTESLHHFNSGNWGGFACQEKEQGTTGSFDNAFGKLSANNNETIDIAELSLHFKDTSLIITRIKDYSVPEQLGAIVNKVSEHFVYFTKGLTAMPYEIFVPVFEDSTTKGLDLENGQHSYFEHWGLYFEDDPQHDVMVYSLDTKEMRKEDFFLLD</sequence>
<evidence type="ECO:0000313" key="2">
    <source>
        <dbReference type="Proteomes" id="UP000184532"/>
    </source>
</evidence>